<feature type="binding site" evidence="1">
    <location>
        <position position="120"/>
    </location>
    <ligand>
        <name>Mg(2+)</name>
        <dbReference type="ChEBI" id="CHEBI:18420"/>
        <label>1</label>
    </ligand>
</feature>
<dbReference type="CDD" id="cd02194">
    <property type="entry name" value="ThiL"/>
    <property type="match status" value="1"/>
</dbReference>
<reference evidence="4 5" key="1">
    <citation type="submission" date="2018-05" db="EMBL/GenBank/DDBJ databases">
        <title>Genomic Encyclopedia of Type Strains, Phase IV (KMG-IV): sequencing the most valuable type-strain genomes for metagenomic binning, comparative biology and taxonomic classification.</title>
        <authorList>
            <person name="Goeker M."/>
        </authorList>
    </citation>
    <scope>NUCLEOTIDE SEQUENCE [LARGE SCALE GENOMIC DNA]</scope>
    <source>
        <strain evidence="4 5">DSM 22440</strain>
    </source>
</reference>
<name>A0A2V3VZM9_9BACI</name>
<comment type="caution">
    <text evidence="4">The sequence shown here is derived from an EMBL/GenBank/DDBJ whole genome shotgun (WGS) entry which is preliminary data.</text>
</comment>
<feature type="binding site" evidence="1">
    <location>
        <begin position="119"/>
        <end position="120"/>
    </location>
    <ligand>
        <name>ATP</name>
        <dbReference type="ChEBI" id="CHEBI:30616"/>
    </ligand>
</feature>
<evidence type="ECO:0000313" key="4">
    <source>
        <dbReference type="EMBL" id="PXW86394.1"/>
    </source>
</evidence>
<dbReference type="GO" id="GO:0009229">
    <property type="term" value="P:thiamine diphosphate biosynthetic process"/>
    <property type="evidence" value="ECO:0007669"/>
    <property type="project" value="UniProtKB-UniRule"/>
</dbReference>
<dbReference type="RefSeq" id="WP_110252248.1">
    <property type="nucleotide sequence ID" value="NZ_QJJR01000021.1"/>
</dbReference>
<feature type="binding site" evidence="1">
    <location>
        <position position="50"/>
    </location>
    <ligand>
        <name>substrate</name>
    </ligand>
</feature>
<dbReference type="InterPro" id="IPR036676">
    <property type="entry name" value="PurM-like_C_sf"/>
</dbReference>
<feature type="domain" description="PurM-like C-terminal" evidence="3">
    <location>
        <begin position="149"/>
        <end position="299"/>
    </location>
</feature>
<feature type="binding site" evidence="1">
    <location>
        <position position="72"/>
    </location>
    <ligand>
        <name>Mg(2+)</name>
        <dbReference type="ChEBI" id="CHEBI:18420"/>
        <label>2</label>
    </ligand>
</feature>
<keyword evidence="1" id="KW-0547">Nucleotide-binding</keyword>
<comment type="similarity">
    <text evidence="1">Belongs to the thiamine-monophosphate kinase family.</text>
</comment>
<feature type="binding site" evidence="1">
    <location>
        <position position="319"/>
    </location>
    <ligand>
        <name>substrate</name>
    </ligand>
</feature>
<feature type="binding site" evidence="1">
    <location>
        <position position="43"/>
    </location>
    <ligand>
        <name>Mg(2+)</name>
        <dbReference type="ChEBI" id="CHEBI:18420"/>
        <label>2</label>
    </ligand>
</feature>
<feature type="binding site" evidence="1">
    <location>
        <position position="27"/>
    </location>
    <ligand>
        <name>Mg(2+)</name>
        <dbReference type="ChEBI" id="CHEBI:18420"/>
        <label>3</label>
    </ligand>
</feature>
<comment type="function">
    <text evidence="1">Catalyzes the ATP-dependent phosphorylation of thiamine-monophosphate (TMP) to form thiamine-pyrophosphate (TPP), the active form of vitamin B1.</text>
</comment>
<feature type="binding site" evidence="1">
    <location>
        <position position="213"/>
    </location>
    <ligand>
        <name>Mg(2+)</name>
        <dbReference type="ChEBI" id="CHEBI:18420"/>
        <label>5</label>
    </ligand>
</feature>
<keyword evidence="1" id="KW-0460">Magnesium</keyword>
<keyword evidence="1" id="KW-0784">Thiamine biosynthesis</keyword>
<dbReference type="PIRSF" id="PIRSF005303">
    <property type="entry name" value="Thiam_monoph_kin"/>
    <property type="match status" value="1"/>
</dbReference>
<dbReference type="Gene3D" id="3.30.1330.10">
    <property type="entry name" value="PurM-like, N-terminal domain"/>
    <property type="match status" value="1"/>
</dbReference>
<feature type="binding site" evidence="1">
    <location>
        <position position="43"/>
    </location>
    <ligand>
        <name>Mg(2+)</name>
        <dbReference type="ChEBI" id="CHEBI:18420"/>
        <label>1</label>
    </ligand>
</feature>
<dbReference type="UniPathway" id="UPA00060">
    <property type="reaction ID" value="UER00142"/>
</dbReference>
<dbReference type="Gene3D" id="3.90.650.10">
    <property type="entry name" value="PurM-like C-terminal domain"/>
    <property type="match status" value="1"/>
</dbReference>
<accession>A0A2V3VZM9</accession>
<gene>
    <name evidence="1" type="primary">thiL</name>
    <name evidence="4" type="ORF">DES38_12112</name>
</gene>
<dbReference type="AlphaFoldDB" id="A0A2V3VZM9"/>
<dbReference type="EMBL" id="QJJR01000021">
    <property type="protein sequence ID" value="PXW86394.1"/>
    <property type="molecule type" value="Genomic_DNA"/>
</dbReference>
<dbReference type="NCBIfam" id="TIGR01379">
    <property type="entry name" value="thiL"/>
    <property type="match status" value="1"/>
</dbReference>
<evidence type="ECO:0000259" key="2">
    <source>
        <dbReference type="Pfam" id="PF00586"/>
    </source>
</evidence>
<dbReference type="InterPro" id="IPR036921">
    <property type="entry name" value="PurM-like_N_sf"/>
</dbReference>
<feature type="binding site" evidence="1">
    <location>
        <position position="210"/>
    </location>
    <ligand>
        <name>Mg(2+)</name>
        <dbReference type="ChEBI" id="CHEBI:18420"/>
        <label>3</label>
    </ligand>
</feature>
<dbReference type="Pfam" id="PF02769">
    <property type="entry name" value="AIRS_C"/>
    <property type="match status" value="1"/>
</dbReference>
<dbReference type="HAMAP" id="MF_02128">
    <property type="entry name" value="TMP_kinase"/>
    <property type="match status" value="1"/>
</dbReference>
<dbReference type="InterPro" id="IPR016188">
    <property type="entry name" value="PurM-like_N"/>
</dbReference>
<evidence type="ECO:0000259" key="3">
    <source>
        <dbReference type="Pfam" id="PF02769"/>
    </source>
</evidence>
<proteinExistence type="inferred from homology"/>
<keyword evidence="1" id="KW-0808">Transferase</keyword>
<comment type="catalytic activity">
    <reaction evidence="1">
        <text>thiamine phosphate + ATP = thiamine diphosphate + ADP</text>
        <dbReference type="Rhea" id="RHEA:15913"/>
        <dbReference type="ChEBI" id="CHEBI:30616"/>
        <dbReference type="ChEBI" id="CHEBI:37575"/>
        <dbReference type="ChEBI" id="CHEBI:58937"/>
        <dbReference type="ChEBI" id="CHEBI:456216"/>
        <dbReference type="EC" id="2.7.4.16"/>
    </reaction>
</comment>
<dbReference type="GO" id="GO:0005524">
    <property type="term" value="F:ATP binding"/>
    <property type="evidence" value="ECO:0007669"/>
    <property type="project" value="UniProtKB-UniRule"/>
</dbReference>
<dbReference type="InterPro" id="IPR006283">
    <property type="entry name" value="ThiL-like"/>
</dbReference>
<feature type="binding site" evidence="1">
    <location>
        <position position="72"/>
    </location>
    <ligand>
        <name>Mg(2+)</name>
        <dbReference type="ChEBI" id="CHEBI:18420"/>
        <label>4</label>
    </ligand>
</feature>
<feature type="binding site" evidence="1">
    <location>
        <position position="102"/>
    </location>
    <ligand>
        <name>ATP</name>
        <dbReference type="ChEBI" id="CHEBI:30616"/>
    </ligand>
</feature>
<dbReference type="InterPro" id="IPR010918">
    <property type="entry name" value="PurM-like_C_dom"/>
</dbReference>
<keyword evidence="1 4" id="KW-0418">Kinase</keyword>
<evidence type="ECO:0000256" key="1">
    <source>
        <dbReference type="HAMAP-Rule" id="MF_02128"/>
    </source>
</evidence>
<dbReference type="PANTHER" id="PTHR30270:SF0">
    <property type="entry name" value="THIAMINE-MONOPHOSPHATE KINASE"/>
    <property type="match status" value="1"/>
</dbReference>
<feature type="binding site" evidence="1">
    <location>
        <position position="145"/>
    </location>
    <ligand>
        <name>ATP</name>
        <dbReference type="ChEBI" id="CHEBI:30616"/>
    </ligand>
</feature>
<feature type="binding site" evidence="1">
    <location>
        <position position="27"/>
    </location>
    <ligand>
        <name>Mg(2+)</name>
        <dbReference type="ChEBI" id="CHEBI:18420"/>
        <label>4</label>
    </ligand>
</feature>
<dbReference type="OrthoDB" id="9802811at2"/>
<evidence type="ECO:0000313" key="5">
    <source>
        <dbReference type="Proteomes" id="UP000247922"/>
    </source>
</evidence>
<dbReference type="GO" id="GO:0009228">
    <property type="term" value="P:thiamine biosynthetic process"/>
    <property type="evidence" value="ECO:0007669"/>
    <property type="project" value="UniProtKB-KW"/>
</dbReference>
<sequence length="325" mass="36154">MDEFKFIDSIKQSYYRQSSVIKGIGDDCAVIREGYHDIITAVDTMVDEVHFSRETMSTYDIGYRVLAANISDIAAMGAWPTSYMISIVIPDEYTDEELQSIYQGMDDLARGYDMDLIGGDTVTGKQLVISVTIHGIVPKGKARYRSAMEAGDILFVTGTLGDSSAGLDLLLGRIEASDGVDYLTARHRQPTPRVHFSHQLTHLDRLALNDVSDGISSEAHELAQASNKTVYIDDEQVPINPYLKQFCLEKQTYYKYSGGEDFELIGSVAPQHMRELKNIANQQGLLLTIIGEIKDQPNTNGNVFLRKSGIITPLEKRGYTHKNEG</sequence>
<organism evidence="4 5">
    <name type="scientific">Streptohalobacillus salinus</name>
    <dbReference type="NCBI Taxonomy" id="621096"/>
    <lineage>
        <taxon>Bacteria</taxon>
        <taxon>Bacillati</taxon>
        <taxon>Bacillota</taxon>
        <taxon>Bacilli</taxon>
        <taxon>Bacillales</taxon>
        <taxon>Bacillaceae</taxon>
        <taxon>Streptohalobacillus</taxon>
    </lineage>
</organism>
<comment type="pathway">
    <text evidence="1">Cofactor biosynthesis; thiamine diphosphate biosynthesis; thiamine diphosphate from thiamine phosphate: step 1/1.</text>
</comment>
<comment type="miscellaneous">
    <text evidence="1">Reaction mechanism of ThiL seems to utilize a direct, inline transfer of the gamma-phosphate of ATP to TMP rather than a phosphorylated enzyme intermediate.</text>
</comment>
<feature type="binding site" evidence="1">
    <location>
        <position position="260"/>
    </location>
    <ligand>
        <name>substrate</name>
    </ligand>
</feature>
<dbReference type="EC" id="2.7.4.16" evidence="1"/>
<dbReference type="SUPFAM" id="SSF55326">
    <property type="entry name" value="PurM N-terminal domain-like"/>
    <property type="match status" value="1"/>
</dbReference>
<dbReference type="PANTHER" id="PTHR30270">
    <property type="entry name" value="THIAMINE-MONOPHOSPHATE KINASE"/>
    <property type="match status" value="1"/>
</dbReference>
<feature type="domain" description="PurM-like N-terminal" evidence="2">
    <location>
        <begin position="25"/>
        <end position="137"/>
    </location>
</feature>
<dbReference type="Proteomes" id="UP000247922">
    <property type="component" value="Unassembled WGS sequence"/>
</dbReference>
<protein>
    <recommendedName>
        <fullName evidence="1">Thiamine-monophosphate kinase</fullName>
        <shortName evidence="1">TMP kinase</shortName>
        <shortName evidence="1">Thiamine-phosphate kinase</shortName>
        <ecNumber evidence="1">2.7.4.16</ecNumber>
    </recommendedName>
</protein>
<comment type="caution">
    <text evidence="1">Lacks conserved residue(s) required for the propagation of feature annotation.</text>
</comment>
<dbReference type="SUPFAM" id="SSF56042">
    <property type="entry name" value="PurM C-terminal domain-like"/>
    <property type="match status" value="1"/>
</dbReference>
<keyword evidence="1" id="KW-0479">Metal-binding</keyword>
<dbReference type="GO" id="GO:0000287">
    <property type="term" value="F:magnesium ion binding"/>
    <property type="evidence" value="ECO:0007669"/>
    <property type="project" value="UniProtKB-UniRule"/>
</dbReference>
<feature type="binding site" evidence="1">
    <location>
        <position position="212"/>
    </location>
    <ligand>
        <name>ATP</name>
        <dbReference type="ChEBI" id="CHEBI:30616"/>
    </ligand>
</feature>
<keyword evidence="1" id="KW-0067">ATP-binding</keyword>
<feature type="binding site" evidence="1">
    <location>
        <position position="72"/>
    </location>
    <ligand>
        <name>Mg(2+)</name>
        <dbReference type="ChEBI" id="CHEBI:18420"/>
        <label>3</label>
    </ligand>
</feature>
<dbReference type="Pfam" id="PF00586">
    <property type="entry name" value="AIRS"/>
    <property type="match status" value="1"/>
</dbReference>
<dbReference type="GO" id="GO:0009030">
    <property type="term" value="F:thiamine-phosphate kinase activity"/>
    <property type="evidence" value="ECO:0007669"/>
    <property type="project" value="UniProtKB-UniRule"/>
</dbReference>
<keyword evidence="5" id="KW-1185">Reference proteome</keyword>